<dbReference type="EMBL" id="LR792684">
    <property type="protein sequence ID" value="CAB3394595.1"/>
    <property type="molecule type" value="Genomic_DNA"/>
</dbReference>
<accession>A0ACA8ZCX3</accession>
<name>A0ACA8ZCX3_9BACL</name>
<proteinExistence type="predicted"/>
<protein>
    <submittedName>
        <fullName evidence="1">Uncharacterized protein</fullName>
    </submittedName>
</protein>
<evidence type="ECO:0000313" key="1">
    <source>
        <dbReference type="EMBL" id="CAB3394595.1"/>
    </source>
</evidence>
<keyword evidence="2" id="KW-1185">Reference proteome</keyword>
<dbReference type="Proteomes" id="UP000501793">
    <property type="component" value="Chromosome"/>
</dbReference>
<organism evidence="1 2">
    <name type="scientific">Kyrpidia spormannii</name>
    <dbReference type="NCBI Taxonomy" id="2055160"/>
    <lineage>
        <taxon>Bacteria</taxon>
        <taxon>Bacillati</taxon>
        <taxon>Bacillota</taxon>
        <taxon>Bacilli</taxon>
        <taxon>Bacillales</taxon>
        <taxon>Alicyclobacillaceae</taxon>
        <taxon>Kyrpidia</taxon>
    </lineage>
</organism>
<gene>
    <name evidence="1" type="ORF">FAVT5_2960</name>
</gene>
<reference evidence="1" key="1">
    <citation type="submission" date="2020-04" db="EMBL/GenBank/DDBJ databases">
        <authorList>
            <person name="Hogendoorn C."/>
        </authorList>
    </citation>
    <scope>NUCLEOTIDE SEQUENCE</scope>
    <source>
        <strain evidence="1">FAVT5</strain>
    </source>
</reference>
<sequence>MPMRNGNSVPVVSAPSIAEVVRSVPMRNGNLEPWNSSVEQLASS</sequence>
<evidence type="ECO:0000313" key="2">
    <source>
        <dbReference type="Proteomes" id="UP000501793"/>
    </source>
</evidence>